<keyword evidence="1" id="KW-0175">Coiled coil</keyword>
<proteinExistence type="predicted"/>
<accession>A0A915DVI2</accession>
<organism evidence="2 3">
    <name type="scientific">Ditylenchus dipsaci</name>
    <dbReference type="NCBI Taxonomy" id="166011"/>
    <lineage>
        <taxon>Eukaryota</taxon>
        <taxon>Metazoa</taxon>
        <taxon>Ecdysozoa</taxon>
        <taxon>Nematoda</taxon>
        <taxon>Chromadorea</taxon>
        <taxon>Rhabditida</taxon>
        <taxon>Tylenchina</taxon>
        <taxon>Tylenchomorpha</taxon>
        <taxon>Sphaerularioidea</taxon>
        <taxon>Anguinidae</taxon>
        <taxon>Anguininae</taxon>
        <taxon>Ditylenchus</taxon>
    </lineage>
</organism>
<dbReference type="AlphaFoldDB" id="A0A915DVI2"/>
<dbReference type="WBParaSite" id="jg23223">
    <property type="protein sequence ID" value="jg23223"/>
    <property type="gene ID" value="jg23223"/>
</dbReference>
<sequence>MADFQKEYMDLKKRYEAASNRLKAEDRTVSQLLHEREHAYEELFETCLLSNAPVSLSTKKPSGKNLFSSFFSCSQSFSFVTYVKHRIA</sequence>
<evidence type="ECO:0000313" key="3">
    <source>
        <dbReference type="WBParaSite" id="jg23223"/>
    </source>
</evidence>
<protein>
    <submittedName>
        <fullName evidence="3">Uncharacterized protein</fullName>
    </submittedName>
</protein>
<feature type="coiled-coil region" evidence="1">
    <location>
        <begin position="1"/>
        <end position="28"/>
    </location>
</feature>
<evidence type="ECO:0000256" key="1">
    <source>
        <dbReference type="SAM" id="Coils"/>
    </source>
</evidence>
<evidence type="ECO:0000313" key="2">
    <source>
        <dbReference type="Proteomes" id="UP000887574"/>
    </source>
</evidence>
<name>A0A915DVI2_9BILA</name>
<dbReference type="Proteomes" id="UP000887574">
    <property type="component" value="Unplaced"/>
</dbReference>
<keyword evidence="2" id="KW-1185">Reference proteome</keyword>
<reference evidence="3" key="1">
    <citation type="submission" date="2022-11" db="UniProtKB">
        <authorList>
            <consortium name="WormBaseParasite"/>
        </authorList>
    </citation>
    <scope>IDENTIFICATION</scope>
</reference>